<dbReference type="AlphaFoldDB" id="A0A8J1USB6"/>
<gene>
    <name evidence="3" type="ORF">OFUS_LOCUS7033</name>
</gene>
<dbReference type="PANTHER" id="PTHR24198:SF165">
    <property type="entry name" value="ANKYRIN REPEAT-CONTAINING PROTEIN-RELATED"/>
    <property type="match status" value="1"/>
</dbReference>
<keyword evidence="1" id="KW-0677">Repeat</keyword>
<dbReference type="InterPro" id="IPR036770">
    <property type="entry name" value="Ankyrin_rpt-contain_sf"/>
</dbReference>
<dbReference type="Gene3D" id="1.25.40.20">
    <property type="entry name" value="Ankyrin repeat-containing domain"/>
    <property type="match status" value="3"/>
</dbReference>
<dbReference type="PROSITE" id="PS50297">
    <property type="entry name" value="ANK_REP_REGION"/>
    <property type="match status" value="1"/>
</dbReference>
<dbReference type="OrthoDB" id="9995210at2759"/>
<dbReference type="Pfam" id="PF00023">
    <property type="entry name" value="Ank"/>
    <property type="match status" value="1"/>
</dbReference>
<sequence length="375" mass="41458">MANTQEQVSLIDIIKEKKDDAIPYLKDLLDGDTSNKPSVNAVDSGNRTAIYWAANLNLIDVVEFLLSHNCDVNISNNNLQTPLHIACQPRLNQIAAVLIKSGRCNINSKDAYTNTPMHLAARREMQDIVQLLCDYNATPDVVTGDGSTAMHEAAESGNPEIVEILLNAGFNPDPINSLYVTPFMLAARQCGFNEDNDENLDQVLKLLIRRGCSLSGKLGLCHIGELISKKKYKLLQLFIKYGLCLKASVQESIQSNQNLMKILASVDPETLEALVHSGIQISVSALPGLCDPNRGPLRGRYVSFHFNTEEAVATMTGVKTKCASPLELKCLTRARVRERLSGYNGGKSLIEIIKELPLPKPDLRYLHMDDCLYYD</sequence>
<name>A0A8J1USB6_OWEFU</name>
<reference evidence="3" key="1">
    <citation type="submission" date="2022-03" db="EMBL/GenBank/DDBJ databases">
        <authorList>
            <person name="Martin C."/>
        </authorList>
    </citation>
    <scope>NUCLEOTIDE SEQUENCE</scope>
</reference>
<dbReference type="Pfam" id="PF12796">
    <property type="entry name" value="Ank_2"/>
    <property type="match status" value="1"/>
</dbReference>
<dbReference type="PROSITE" id="PS50088">
    <property type="entry name" value="ANK_REPEAT"/>
    <property type="match status" value="3"/>
</dbReference>
<keyword evidence="4" id="KW-1185">Reference proteome</keyword>
<dbReference type="Proteomes" id="UP000749559">
    <property type="component" value="Unassembled WGS sequence"/>
</dbReference>
<evidence type="ECO:0000313" key="4">
    <source>
        <dbReference type="Proteomes" id="UP000749559"/>
    </source>
</evidence>
<dbReference type="EMBL" id="CAIIXF020000003">
    <property type="protein sequence ID" value="CAH1780329.1"/>
    <property type="molecule type" value="Genomic_DNA"/>
</dbReference>
<protein>
    <submittedName>
        <fullName evidence="3">Uncharacterized protein</fullName>
    </submittedName>
</protein>
<comment type="caution">
    <text evidence="3">The sequence shown here is derived from an EMBL/GenBank/DDBJ whole genome shotgun (WGS) entry which is preliminary data.</text>
</comment>
<evidence type="ECO:0000313" key="3">
    <source>
        <dbReference type="EMBL" id="CAH1780329.1"/>
    </source>
</evidence>
<dbReference type="SUPFAM" id="SSF48403">
    <property type="entry name" value="Ankyrin repeat"/>
    <property type="match status" value="1"/>
</dbReference>
<evidence type="ECO:0000256" key="2">
    <source>
        <dbReference type="ARBA" id="ARBA00023043"/>
    </source>
</evidence>
<dbReference type="InterPro" id="IPR002110">
    <property type="entry name" value="Ankyrin_rpt"/>
</dbReference>
<proteinExistence type="predicted"/>
<accession>A0A8J1USB6</accession>
<dbReference type="SMART" id="SM00248">
    <property type="entry name" value="ANK"/>
    <property type="match status" value="5"/>
</dbReference>
<dbReference type="PANTHER" id="PTHR24198">
    <property type="entry name" value="ANKYRIN REPEAT AND PROTEIN KINASE DOMAIN-CONTAINING PROTEIN"/>
    <property type="match status" value="1"/>
</dbReference>
<organism evidence="3 4">
    <name type="scientific">Owenia fusiformis</name>
    <name type="common">Polychaete worm</name>
    <dbReference type="NCBI Taxonomy" id="6347"/>
    <lineage>
        <taxon>Eukaryota</taxon>
        <taxon>Metazoa</taxon>
        <taxon>Spiralia</taxon>
        <taxon>Lophotrochozoa</taxon>
        <taxon>Annelida</taxon>
        <taxon>Polychaeta</taxon>
        <taxon>Sedentaria</taxon>
        <taxon>Canalipalpata</taxon>
        <taxon>Sabellida</taxon>
        <taxon>Oweniida</taxon>
        <taxon>Oweniidae</taxon>
        <taxon>Owenia</taxon>
    </lineage>
</organism>
<keyword evidence="2" id="KW-0040">ANK repeat</keyword>
<evidence type="ECO:0000256" key="1">
    <source>
        <dbReference type="ARBA" id="ARBA00022737"/>
    </source>
</evidence>